<evidence type="ECO:0000313" key="17">
    <source>
        <dbReference type="Proteomes" id="UP000472277"/>
    </source>
</evidence>
<dbReference type="FunFam" id="3.30.160.60:FF:001102">
    <property type="entry name" value="Transcription factor IIIA"/>
    <property type="match status" value="2"/>
</dbReference>
<feature type="domain" description="C2H2-type" evidence="15">
    <location>
        <begin position="30"/>
        <end position="59"/>
    </location>
</feature>
<feature type="domain" description="C2H2-type" evidence="15">
    <location>
        <begin position="206"/>
        <end position="234"/>
    </location>
</feature>
<dbReference type="GeneTree" id="ENSGT00940000155647"/>
<evidence type="ECO:0000256" key="9">
    <source>
        <dbReference type="ARBA" id="ARBA00023125"/>
    </source>
</evidence>
<dbReference type="GO" id="GO:0042254">
    <property type="term" value="P:ribosome biogenesis"/>
    <property type="evidence" value="ECO:0007669"/>
    <property type="project" value="UniProtKB-KW"/>
</dbReference>
<dbReference type="InterPro" id="IPR054599">
    <property type="entry name" value="TFIIIA_Zfn-C2H2"/>
</dbReference>
<feature type="domain" description="C2H2-type" evidence="15">
    <location>
        <begin position="237"/>
        <end position="267"/>
    </location>
</feature>
<comment type="subcellular location">
    <subcellularLocation>
        <location evidence="1">Nucleus</location>
    </subcellularLocation>
</comment>
<keyword evidence="6" id="KW-0862">Zinc</keyword>
<dbReference type="FunFam" id="3.30.160.60:FF:002343">
    <property type="entry name" value="Zinc finger protein 33A"/>
    <property type="match status" value="1"/>
</dbReference>
<feature type="domain" description="C2H2-type" evidence="15">
    <location>
        <begin position="88"/>
        <end position="118"/>
    </location>
</feature>
<feature type="domain" description="C2H2-type" evidence="15">
    <location>
        <begin position="268"/>
        <end position="297"/>
    </location>
</feature>
<feature type="region of interest" description="Disordered" evidence="14">
    <location>
        <begin position="292"/>
        <end position="322"/>
    </location>
</feature>
<feature type="domain" description="C2H2-type" evidence="15">
    <location>
        <begin position="120"/>
        <end position="149"/>
    </location>
</feature>
<dbReference type="Proteomes" id="UP000472277">
    <property type="component" value="Chromosome 6"/>
</dbReference>
<dbReference type="Pfam" id="PF00096">
    <property type="entry name" value="zf-C2H2"/>
    <property type="match status" value="3"/>
</dbReference>
<protein>
    <recommendedName>
        <fullName evidence="12">Transcription factor IIIA</fullName>
    </recommendedName>
</protein>
<evidence type="ECO:0000256" key="12">
    <source>
        <dbReference type="ARBA" id="ARBA00040434"/>
    </source>
</evidence>
<evidence type="ECO:0000256" key="13">
    <source>
        <dbReference type="PROSITE-ProRule" id="PRU00042"/>
    </source>
</evidence>
<feature type="domain" description="C2H2-type" evidence="15">
    <location>
        <begin position="150"/>
        <end position="176"/>
    </location>
</feature>
<dbReference type="PANTHER" id="PTHR46179">
    <property type="entry name" value="ZINC FINGER PROTEIN"/>
    <property type="match status" value="1"/>
</dbReference>
<evidence type="ECO:0000256" key="4">
    <source>
        <dbReference type="ARBA" id="ARBA00022737"/>
    </source>
</evidence>
<keyword evidence="11" id="KW-0539">Nucleus</keyword>
<dbReference type="SMART" id="SM00355">
    <property type="entry name" value="ZnF_C2H2"/>
    <property type="match status" value="9"/>
</dbReference>
<evidence type="ECO:0000256" key="8">
    <source>
        <dbReference type="ARBA" id="ARBA00023015"/>
    </source>
</evidence>
<keyword evidence="8" id="KW-0805">Transcription regulation</keyword>
<dbReference type="GO" id="GO:0003723">
    <property type="term" value="F:RNA binding"/>
    <property type="evidence" value="ECO:0007669"/>
    <property type="project" value="UniProtKB-KW"/>
</dbReference>
<dbReference type="InterPro" id="IPR036236">
    <property type="entry name" value="Znf_C2H2_sf"/>
</dbReference>
<dbReference type="InterPro" id="IPR013087">
    <property type="entry name" value="Znf_C2H2_type"/>
</dbReference>
<evidence type="ECO:0000256" key="10">
    <source>
        <dbReference type="ARBA" id="ARBA00023163"/>
    </source>
</evidence>
<dbReference type="Ensembl" id="ENSSTUT00000104812.1">
    <property type="protein sequence ID" value="ENSSTUP00000097609.1"/>
    <property type="gene ID" value="ENSSTUG00000043892.1"/>
</dbReference>
<dbReference type="PANTHER" id="PTHR46179:SF1">
    <property type="entry name" value="TRANSCRIPTION FACTOR IIIA"/>
    <property type="match status" value="1"/>
</dbReference>
<dbReference type="InParanoid" id="A0A674DQ03"/>
<keyword evidence="2" id="KW-0690">Ribosome biogenesis</keyword>
<dbReference type="SUPFAM" id="SSF57667">
    <property type="entry name" value="beta-beta-alpha zinc fingers"/>
    <property type="match status" value="6"/>
</dbReference>
<dbReference type="OrthoDB" id="2687452at2759"/>
<keyword evidence="9" id="KW-0238">DNA-binding</keyword>
<evidence type="ECO:0000259" key="15">
    <source>
        <dbReference type="PROSITE" id="PS50157"/>
    </source>
</evidence>
<reference evidence="16" key="1">
    <citation type="submission" date="2025-08" db="UniProtKB">
        <authorList>
            <consortium name="Ensembl"/>
        </authorList>
    </citation>
    <scope>IDENTIFICATION</scope>
</reference>
<evidence type="ECO:0000256" key="14">
    <source>
        <dbReference type="SAM" id="MobiDB-lite"/>
    </source>
</evidence>
<evidence type="ECO:0000313" key="16">
    <source>
        <dbReference type="Ensembl" id="ENSSTUP00000097609.1"/>
    </source>
</evidence>
<keyword evidence="17" id="KW-1185">Reference proteome</keyword>
<name>A0A674DQ03_SALTR</name>
<dbReference type="GO" id="GO:0003677">
    <property type="term" value="F:DNA binding"/>
    <property type="evidence" value="ECO:0007669"/>
    <property type="project" value="UniProtKB-KW"/>
</dbReference>
<feature type="compositionally biased region" description="Basic residues" evidence="14">
    <location>
        <begin position="298"/>
        <end position="310"/>
    </location>
</feature>
<keyword evidence="4" id="KW-0677">Repeat</keyword>
<evidence type="ECO:0000256" key="11">
    <source>
        <dbReference type="ARBA" id="ARBA00023242"/>
    </source>
</evidence>
<keyword evidence="5 13" id="KW-0863">Zinc-finger</keyword>
<gene>
    <name evidence="16" type="primary">GTF3A</name>
    <name evidence="16" type="synonym">gtf3ab</name>
</gene>
<evidence type="ECO:0000256" key="5">
    <source>
        <dbReference type="ARBA" id="ARBA00022771"/>
    </source>
</evidence>
<dbReference type="PROSITE" id="PS00028">
    <property type="entry name" value="ZINC_FINGER_C2H2_1"/>
    <property type="match status" value="8"/>
</dbReference>
<reference evidence="16" key="2">
    <citation type="submission" date="2025-09" db="UniProtKB">
        <authorList>
            <consortium name="Ensembl"/>
        </authorList>
    </citation>
    <scope>IDENTIFICATION</scope>
</reference>
<organism evidence="16 17">
    <name type="scientific">Salmo trutta</name>
    <name type="common">Brown trout</name>
    <dbReference type="NCBI Taxonomy" id="8032"/>
    <lineage>
        <taxon>Eukaryota</taxon>
        <taxon>Metazoa</taxon>
        <taxon>Chordata</taxon>
        <taxon>Craniata</taxon>
        <taxon>Vertebrata</taxon>
        <taxon>Euteleostomi</taxon>
        <taxon>Actinopterygii</taxon>
        <taxon>Neopterygii</taxon>
        <taxon>Teleostei</taxon>
        <taxon>Protacanthopterygii</taxon>
        <taxon>Salmoniformes</taxon>
        <taxon>Salmonidae</taxon>
        <taxon>Salmoninae</taxon>
        <taxon>Salmo</taxon>
    </lineage>
</organism>
<feature type="domain" description="C2H2-type" evidence="15">
    <location>
        <begin position="60"/>
        <end position="87"/>
    </location>
</feature>
<keyword evidence="3" id="KW-0479">Metal-binding</keyword>
<dbReference type="InterPro" id="IPR051061">
    <property type="entry name" value="Zinc_finger_trans_reg"/>
</dbReference>
<dbReference type="GO" id="GO:0005634">
    <property type="term" value="C:nucleus"/>
    <property type="evidence" value="ECO:0007669"/>
    <property type="project" value="UniProtKB-SubCell"/>
</dbReference>
<dbReference type="GO" id="GO:0008270">
    <property type="term" value="F:zinc ion binding"/>
    <property type="evidence" value="ECO:0007669"/>
    <property type="project" value="UniProtKB-KW"/>
</dbReference>
<evidence type="ECO:0000256" key="7">
    <source>
        <dbReference type="ARBA" id="ARBA00022884"/>
    </source>
</evidence>
<evidence type="ECO:0000256" key="2">
    <source>
        <dbReference type="ARBA" id="ARBA00022517"/>
    </source>
</evidence>
<evidence type="ECO:0000256" key="6">
    <source>
        <dbReference type="ARBA" id="ARBA00022833"/>
    </source>
</evidence>
<dbReference type="PROSITE" id="PS50157">
    <property type="entry name" value="ZINC_FINGER_C2H2_2"/>
    <property type="match status" value="8"/>
</dbReference>
<dbReference type="OMA" id="AHKCEHG"/>
<evidence type="ECO:0000256" key="1">
    <source>
        <dbReference type="ARBA" id="ARBA00004123"/>
    </source>
</evidence>
<sequence>MTCPIGFALSKTLSSVQLKMGERIQVHRSFICSFVNCNATFNKSWKLDAHLCKHTGLKPFSCENCDKSFCTRYQLTRHGLSHSGEKPYTCQAAGCSEAFVTYASMKNHMARVHQHQEKYYKCDHVHCGMEFNKKNQLKTHKIKHTQLLPFQCIFEGCKREFAAPGQLKRHEKVHQGYPCAVEDCPFQGKTWSEYQKHRKAVHRIKLQCDGCSRMFLEAWFLKQHQLRVHSGAPKRVFQCSDAGCEQTFTTHFNLENHVVSDHEGKMAFSCTHEGCGKRFAMQESLRRHRVVHDPERKKLQKVHPKKRKPLLQKTELGTASTQVETSRLADQLHTTSLGYSTS</sequence>
<dbReference type="Pfam" id="PF22110">
    <property type="entry name" value="TFIIIA_zf-C2H2"/>
    <property type="match status" value="1"/>
</dbReference>
<keyword evidence="7" id="KW-0694">RNA-binding</keyword>
<accession>A0A674DQ03</accession>
<keyword evidence="10" id="KW-0804">Transcription</keyword>
<dbReference type="Gene3D" id="3.30.160.60">
    <property type="entry name" value="Classic Zinc Finger"/>
    <property type="match status" value="8"/>
</dbReference>
<evidence type="ECO:0000256" key="3">
    <source>
        <dbReference type="ARBA" id="ARBA00022723"/>
    </source>
</evidence>
<proteinExistence type="predicted"/>
<dbReference type="AlphaFoldDB" id="A0A674DQ03"/>